<reference evidence="11" key="1">
    <citation type="submission" date="2012-12" db="EMBL/GenBank/DDBJ databases">
        <authorList>
            <person name="Hellsten U."/>
            <person name="Grimwood J."/>
            <person name="Chapman J.A."/>
            <person name="Shapiro H."/>
            <person name="Aerts A."/>
            <person name="Otillar R.P."/>
            <person name="Terry A.Y."/>
            <person name="Boore J.L."/>
            <person name="Simakov O."/>
            <person name="Marletaz F."/>
            <person name="Cho S.-J."/>
            <person name="Edsinger-Gonzales E."/>
            <person name="Havlak P."/>
            <person name="Kuo D.-H."/>
            <person name="Larsson T."/>
            <person name="Lv J."/>
            <person name="Arendt D."/>
            <person name="Savage R."/>
            <person name="Osoegawa K."/>
            <person name="de Jong P."/>
            <person name="Lindberg D.R."/>
            <person name="Seaver E.C."/>
            <person name="Weisblat D.A."/>
            <person name="Putnam N.H."/>
            <person name="Grigoriev I.V."/>
            <person name="Rokhsar D.S."/>
        </authorList>
    </citation>
    <scope>NUCLEOTIDE SEQUENCE</scope>
</reference>
<evidence type="ECO:0000256" key="4">
    <source>
        <dbReference type="ARBA" id="ARBA00023128"/>
    </source>
</evidence>
<name>T1G0Z6_HELRO</name>
<feature type="domain" description="Ribosomal protein/NADH dehydrogenase" evidence="8">
    <location>
        <begin position="18"/>
        <end position="91"/>
    </location>
</feature>
<keyword evidence="5" id="KW-0687">Ribonucleoprotein</keyword>
<dbReference type="PANTHER" id="PTHR21396:SF2">
    <property type="entry name" value="LARGE RIBOSOMAL SUBUNIT PROTEIN ML43"/>
    <property type="match status" value="1"/>
</dbReference>
<organism evidence="10 11">
    <name type="scientific">Helobdella robusta</name>
    <name type="common">Californian leech</name>
    <dbReference type="NCBI Taxonomy" id="6412"/>
    <lineage>
        <taxon>Eukaryota</taxon>
        <taxon>Metazoa</taxon>
        <taxon>Spiralia</taxon>
        <taxon>Lophotrochozoa</taxon>
        <taxon>Annelida</taxon>
        <taxon>Clitellata</taxon>
        <taxon>Hirudinea</taxon>
        <taxon>Rhynchobdellida</taxon>
        <taxon>Glossiphoniidae</taxon>
        <taxon>Helobdella</taxon>
    </lineage>
</organism>
<dbReference type="SUPFAM" id="SSF52833">
    <property type="entry name" value="Thioredoxin-like"/>
    <property type="match status" value="1"/>
</dbReference>
<dbReference type="RefSeq" id="XP_009011122.1">
    <property type="nucleotide sequence ID" value="XM_009012874.1"/>
</dbReference>
<evidence type="ECO:0000313" key="10">
    <source>
        <dbReference type="EnsemblMetazoa" id="HelroP72412"/>
    </source>
</evidence>
<evidence type="ECO:0000256" key="2">
    <source>
        <dbReference type="ARBA" id="ARBA00006073"/>
    </source>
</evidence>
<dbReference type="OrthoDB" id="88at2759"/>
<keyword evidence="3" id="KW-0689">Ribosomal protein</keyword>
<dbReference type="HOGENOM" id="CLU_117700_0_1_1"/>
<evidence type="ECO:0000256" key="3">
    <source>
        <dbReference type="ARBA" id="ARBA00022980"/>
    </source>
</evidence>
<dbReference type="KEGG" id="hro:HELRODRAFT_72412"/>
<evidence type="ECO:0000256" key="6">
    <source>
        <dbReference type="ARBA" id="ARBA00035188"/>
    </source>
</evidence>
<proteinExistence type="inferred from homology"/>
<dbReference type="GO" id="GO:0032543">
    <property type="term" value="P:mitochondrial translation"/>
    <property type="evidence" value="ECO:0007669"/>
    <property type="project" value="InterPro"/>
</dbReference>
<comment type="similarity">
    <text evidence="2">Belongs to the mitochondrion-specific ribosomal protein mL43 family.</text>
</comment>
<dbReference type="EMBL" id="KB095858">
    <property type="protein sequence ID" value="ESO10853.1"/>
    <property type="molecule type" value="Genomic_DNA"/>
</dbReference>
<evidence type="ECO:0000256" key="1">
    <source>
        <dbReference type="ARBA" id="ARBA00004173"/>
    </source>
</evidence>
<dbReference type="CTD" id="20214744"/>
<keyword evidence="4" id="KW-0496">Mitochondrion</keyword>
<dbReference type="EMBL" id="AMQM01002763">
    <property type="status" value="NOT_ANNOTATED_CDS"/>
    <property type="molecule type" value="Genomic_DNA"/>
</dbReference>
<reference evidence="9 11" key="2">
    <citation type="journal article" date="2013" name="Nature">
        <title>Insights into bilaterian evolution from three spiralian genomes.</title>
        <authorList>
            <person name="Simakov O."/>
            <person name="Marletaz F."/>
            <person name="Cho S.J."/>
            <person name="Edsinger-Gonzales E."/>
            <person name="Havlak P."/>
            <person name="Hellsten U."/>
            <person name="Kuo D.H."/>
            <person name="Larsson T."/>
            <person name="Lv J."/>
            <person name="Arendt D."/>
            <person name="Savage R."/>
            <person name="Osoegawa K."/>
            <person name="de Jong P."/>
            <person name="Grimwood J."/>
            <person name="Chapman J.A."/>
            <person name="Shapiro H."/>
            <person name="Aerts A."/>
            <person name="Otillar R.P."/>
            <person name="Terry A.Y."/>
            <person name="Boore J.L."/>
            <person name="Grigoriev I.V."/>
            <person name="Lindberg D.R."/>
            <person name="Seaver E.C."/>
            <person name="Weisblat D.A."/>
            <person name="Putnam N.H."/>
            <person name="Rokhsar D.S."/>
        </authorList>
    </citation>
    <scope>NUCLEOTIDE SEQUENCE</scope>
</reference>
<reference evidence="10" key="3">
    <citation type="submission" date="2015-06" db="UniProtKB">
        <authorList>
            <consortium name="EnsemblMetazoa"/>
        </authorList>
    </citation>
    <scope>IDENTIFICATION</scope>
</reference>
<evidence type="ECO:0000256" key="7">
    <source>
        <dbReference type="SAM" id="MobiDB-lite"/>
    </source>
</evidence>
<dbReference type="FunCoup" id="T1G0Z6">
    <property type="interactions" value="668"/>
</dbReference>
<evidence type="ECO:0000256" key="5">
    <source>
        <dbReference type="ARBA" id="ARBA00023274"/>
    </source>
</evidence>
<comment type="subcellular location">
    <subcellularLocation>
        <location evidence="1">Mitochondrion</location>
    </subcellularLocation>
</comment>
<dbReference type="InterPro" id="IPR036249">
    <property type="entry name" value="Thioredoxin-like_sf"/>
</dbReference>
<evidence type="ECO:0000313" key="9">
    <source>
        <dbReference type="EMBL" id="ESO10853.1"/>
    </source>
</evidence>
<dbReference type="Pfam" id="PF05047">
    <property type="entry name" value="L51_S25_CI-B8"/>
    <property type="match status" value="1"/>
</dbReference>
<dbReference type="InterPro" id="IPR039927">
    <property type="entry name" value="Ribosomal_mL43"/>
</dbReference>
<dbReference type="Proteomes" id="UP000015101">
    <property type="component" value="Unassembled WGS sequence"/>
</dbReference>
<dbReference type="PANTHER" id="PTHR21396">
    <property type="entry name" value="39S RIBOSOMAL PROTEIN L43"/>
    <property type="match status" value="1"/>
</dbReference>
<dbReference type="GeneID" id="20214744"/>
<evidence type="ECO:0000259" key="8">
    <source>
        <dbReference type="SMART" id="SM00916"/>
    </source>
</evidence>
<dbReference type="InterPro" id="IPR007741">
    <property type="entry name" value="Ribosomal_mL43/mS25/NADH_DH"/>
</dbReference>
<feature type="region of interest" description="Disordered" evidence="7">
    <location>
        <begin position="123"/>
        <end position="147"/>
    </location>
</feature>
<keyword evidence="11" id="KW-1185">Reference proteome</keyword>
<dbReference type="STRING" id="6412.T1G0Z6"/>
<protein>
    <recommendedName>
        <fullName evidence="6">Large ribosomal subunit protein mL43</fullName>
    </recommendedName>
</protein>
<gene>
    <name evidence="10" type="primary">20214744</name>
    <name evidence="9" type="ORF">HELRODRAFT_72412</name>
</gene>
<dbReference type="InParanoid" id="T1G0Z6"/>
<dbReference type="SMART" id="SM00916">
    <property type="entry name" value="L51_S25_CI-B8"/>
    <property type="match status" value="1"/>
</dbReference>
<dbReference type="AlphaFoldDB" id="T1G0Z6"/>
<accession>T1G0Z6</accession>
<dbReference type="GO" id="GO:0003735">
    <property type="term" value="F:structural constituent of ribosome"/>
    <property type="evidence" value="ECO:0000318"/>
    <property type="project" value="GO_Central"/>
</dbReference>
<evidence type="ECO:0000313" key="11">
    <source>
        <dbReference type="Proteomes" id="UP000015101"/>
    </source>
</evidence>
<sequence length="160" mass="18404">GIGRYVCQLQRLTIKFCKSHGSSRSARDFIEQHLLEFTRSNPGIVVYLKPRRLKAPLIVGTFLNGNEQKIPISDKSVEEICQWVEHLKNISGSSEHRLVKTWRTDTPSIQGVWTPYLNKNPKHNITDFPSDSPEFKHQPTEKSASQNLLERADQLRRLKA</sequence>
<dbReference type="OMA" id="IKWMELL"/>
<dbReference type="GO" id="GO:0005762">
    <property type="term" value="C:mitochondrial large ribosomal subunit"/>
    <property type="evidence" value="ECO:0000318"/>
    <property type="project" value="GO_Central"/>
</dbReference>
<dbReference type="EnsemblMetazoa" id="HelroT72412">
    <property type="protein sequence ID" value="HelroP72412"/>
    <property type="gene ID" value="HelroG72412"/>
</dbReference>
<dbReference type="eggNOG" id="KOG3445">
    <property type="taxonomic scope" value="Eukaryota"/>
</dbReference>
<dbReference type="FunFam" id="3.40.30.10:FF:000731">
    <property type="entry name" value="Uncharacterized protein"/>
    <property type="match status" value="1"/>
</dbReference>
<dbReference type="Gene3D" id="3.40.30.10">
    <property type="entry name" value="Glutaredoxin"/>
    <property type="match status" value="1"/>
</dbReference>